<evidence type="ECO:0000313" key="4">
    <source>
        <dbReference type="Proteomes" id="UP000230750"/>
    </source>
</evidence>
<keyword evidence="1" id="KW-0732">Signal</keyword>
<dbReference type="Gene3D" id="2.60.40.10">
    <property type="entry name" value="Immunoglobulins"/>
    <property type="match status" value="2"/>
</dbReference>
<accession>A0A2G8K290</accession>
<feature type="signal peptide" evidence="1">
    <location>
        <begin position="1"/>
        <end position="22"/>
    </location>
</feature>
<name>A0A2G8K290_STIJA</name>
<feature type="domain" description="Ig-like" evidence="2">
    <location>
        <begin position="25"/>
        <end position="116"/>
    </location>
</feature>
<dbReference type="AlphaFoldDB" id="A0A2G8K290"/>
<dbReference type="Proteomes" id="UP000230750">
    <property type="component" value="Unassembled WGS sequence"/>
</dbReference>
<dbReference type="InterPro" id="IPR036179">
    <property type="entry name" value="Ig-like_dom_sf"/>
</dbReference>
<organism evidence="3 4">
    <name type="scientific">Stichopus japonicus</name>
    <name type="common">Sea cucumber</name>
    <dbReference type="NCBI Taxonomy" id="307972"/>
    <lineage>
        <taxon>Eukaryota</taxon>
        <taxon>Metazoa</taxon>
        <taxon>Echinodermata</taxon>
        <taxon>Eleutherozoa</taxon>
        <taxon>Echinozoa</taxon>
        <taxon>Holothuroidea</taxon>
        <taxon>Aspidochirotacea</taxon>
        <taxon>Aspidochirotida</taxon>
        <taxon>Stichopodidae</taxon>
        <taxon>Apostichopus</taxon>
    </lineage>
</organism>
<feature type="chain" id="PRO_5013587142" description="Ig-like domain-containing protein" evidence="1">
    <location>
        <begin position="23"/>
        <end position="210"/>
    </location>
</feature>
<dbReference type="InterPro" id="IPR013783">
    <property type="entry name" value="Ig-like_fold"/>
</dbReference>
<evidence type="ECO:0000313" key="3">
    <source>
        <dbReference type="EMBL" id="PIK42128.1"/>
    </source>
</evidence>
<sequence length="210" mass="23331">MEYVAMLLILLVCHVYKGYVSATSPVLCFKTGNVSEVNISCDAEPGDDVCLVCHLNRSNKLVTWSRNGNFIYTGLNKLHEEATILQNTCDPVLSSIQLKNISLDQFNDAYECLSDNELLIHLCPLIISNELDEEIASLICRADNVLAPMTLTWLVNERRESEELFSETNDHSVTSTFSFNQYGNETTVKCQVNGSHIKPASLTYTTSGPG</sequence>
<dbReference type="PROSITE" id="PS50835">
    <property type="entry name" value="IG_LIKE"/>
    <property type="match status" value="2"/>
</dbReference>
<dbReference type="SUPFAM" id="SSF48726">
    <property type="entry name" value="Immunoglobulin"/>
    <property type="match status" value="2"/>
</dbReference>
<gene>
    <name evidence="3" type="ORF">BSL78_21037</name>
</gene>
<dbReference type="EMBL" id="MRZV01000960">
    <property type="protein sequence ID" value="PIK42128.1"/>
    <property type="molecule type" value="Genomic_DNA"/>
</dbReference>
<evidence type="ECO:0000256" key="1">
    <source>
        <dbReference type="SAM" id="SignalP"/>
    </source>
</evidence>
<feature type="domain" description="Ig-like" evidence="2">
    <location>
        <begin position="133"/>
        <end position="203"/>
    </location>
</feature>
<dbReference type="InterPro" id="IPR007110">
    <property type="entry name" value="Ig-like_dom"/>
</dbReference>
<evidence type="ECO:0000259" key="2">
    <source>
        <dbReference type="PROSITE" id="PS50835"/>
    </source>
</evidence>
<proteinExistence type="predicted"/>
<keyword evidence="4" id="KW-1185">Reference proteome</keyword>
<comment type="caution">
    <text evidence="3">The sequence shown here is derived from an EMBL/GenBank/DDBJ whole genome shotgun (WGS) entry which is preliminary data.</text>
</comment>
<reference evidence="3 4" key="1">
    <citation type="journal article" date="2017" name="PLoS Biol.">
        <title>The sea cucumber genome provides insights into morphological evolution and visceral regeneration.</title>
        <authorList>
            <person name="Zhang X."/>
            <person name="Sun L."/>
            <person name="Yuan J."/>
            <person name="Sun Y."/>
            <person name="Gao Y."/>
            <person name="Zhang L."/>
            <person name="Li S."/>
            <person name="Dai H."/>
            <person name="Hamel J.F."/>
            <person name="Liu C."/>
            <person name="Yu Y."/>
            <person name="Liu S."/>
            <person name="Lin W."/>
            <person name="Guo K."/>
            <person name="Jin S."/>
            <person name="Xu P."/>
            <person name="Storey K.B."/>
            <person name="Huan P."/>
            <person name="Zhang T."/>
            <person name="Zhou Y."/>
            <person name="Zhang J."/>
            <person name="Lin C."/>
            <person name="Li X."/>
            <person name="Xing L."/>
            <person name="Huo D."/>
            <person name="Sun M."/>
            <person name="Wang L."/>
            <person name="Mercier A."/>
            <person name="Li F."/>
            <person name="Yang H."/>
            <person name="Xiang J."/>
        </authorList>
    </citation>
    <scope>NUCLEOTIDE SEQUENCE [LARGE SCALE GENOMIC DNA]</scope>
    <source>
        <strain evidence="3">Shaxun</strain>
        <tissue evidence="3">Muscle</tissue>
    </source>
</reference>
<protein>
    <recommendedName>
        <fullName evidence="2">Ig-like domain-containing protein</fullName>
    </recommendedName>
</protein>